<reference evidence="5 6" key="1">
    <citation type="submission" date="2019-09" db="EMBL/GenBank/DDBJ databases">
        <title>Draft genome sequences of 48 bacterial type strains from the CCUG.</title>
        <authorList>
            <person name="Tunovic T."/>
            <person name="Pineiro-Iglesias B."/>
            <person name="Unosson C."/>
            <person name="Inganas E."/>
            <person name="Ohlen M."/>
            <person name="Cardew S."/>
            <person name="Jensie-Markopoulos S."/>
            <person name="Salva-Serra F."/>
            <person name="Jaen-Luchoro D."/>
            <person name="Karlsson R."/>
            <person name="Svensson-Stadler L."/>
            <person name="Chun J."/>
            <person name="Moore E."/>
        </authorList>
    </citation>
    <scope>NUCLEOTIDE SEQUENCE [LARGE SCALE GENOMIC DNA]</scope>
    <source>
        <strain evidence="5 6">CCUG 30977</strain>
    </source>
</reference>
<dbReference type="SUPFAM" id="SSF51215">
    <property type="entry name" value="Regulatory protein AraC"/>
    <property type="match status" value="1"/>
</dbReference>
<dbReference type="GO" id="GO:0043565">
    <property type="term" value="F:sequence-specific DNA binding"/>
    <property type="evidence" value="ECO:0007669"/>
    <property type="project" value="InterPro"/>
</dbReference>
<dbReference type="InterPro" id="IPR018060">
    <property type="entry name" value="HTH_AraC"/>
</dbReference>
<dbReference type="PANTHER" id="PTHR46796:SF2">
    <property type="entry name" value="TRANSCRIPTIONAL REGULATORY PROTEIN"/>
    <property type="match status" value="1"/>
</dbReference>
<evidence type="ECO:0000256" key="2">
    <source>
        <dbReference type="ARBA" id="ARBA00023125"/>
    </source>
</evidence>
<sequence length="284" mass="31451">MPTLEVVPDHFPHASDRASFRRPAALPGVELYRARIVHHRFDPHAHEGYGLGVIEAGAERFRYRGREHEAAAGALVLMQPGELHTGAPACAQGWTYRMLYLDEAVLRQHLGEDAPLWHFRTAVHEDARRARQFGQRLGALWAAQEEGDLAAQEDHLAHGLSLLAPLTQAAPPTAERGGFASLQARLREALAHPWRLAEMAALAGMSPSHFQRSFSARHQVSPHQWLMAQRLAEAKRLLAQGQPAATVAAAVGLADQAHLTRRFAAMYGTTPARYQREIGRRPRT</sequence>
<dbReference type="InterPro" id="IPR050204">
    <property type="entry name" value="AraC_XylS_family_regulators"/>
</dbReference>
<evidence type="ECO:0000259" key="4">
    <source>
        <dbReference type="PROSITE" id="PS01124"/>
    </source>
</evidence>
<dbReference type="RefSeq" id="WP_151124904.1">
    <property type="nucleotide sequence ID" value="NZ_CP088081.1"/>
</dbReference>
<name>A0A643FBY2_IDEDE</name>
<organism evidence="5 6">
    <name type="scientific">Ideonella dechloratans</name>
    <dbReference type="NCBI Taxonomy" id="36863"/>
    <lineage>
        <taxon>Bacteria</taxon>
        <taxon>Pseudomonadati</taxon>
        <taxon>Pseudomonadota</taxon>
        <taxon>Betaproteobacteria</taxon>
        <taxon>Burkholderiales</taxon>
        <taxon>Sphaerotilaceae</taxon>
        <taxon>Ideonella</taxon>
    </lineage>
</organism>
<gene>
    <name evidence="5" type="ORF">F7Q92_14870</name>
</gene>
<evidence type="ECO:0000256" key="1">
    <source>
        <dbReference type="ARBA" id="ARBA00023015"/>
    </source>
</evidence>
<dbReference type="PANTHER" id="PTHR46796">
    <property type="entry name" value="HTH-TYPE TRANSCRIPTIONAL ACTIVATOR RHAS-RELATED"/>
    <property type="match status" value="1"/>
</dbReference>
<proteinExistence type="predicted"/>
<keyword evidence="2" id="KW-0238">DNA-binding</keyword>
<dbReference type="OrthoDB" id="9809338at2"/>
<dbReference type="SMART" id="SM00342">
    <property type="entry name" value="HTH_ARAC"/>
    <property type="match status" value="1"/>
</dbReference>
<dbReference type="InterPro" id="IPR003313">
    <property type="entry name" value="AraC-bd"/>
</dbReference>
<keyword evidence="3" id="KW-0804">Transcription</keyword>
<dbReference type="Pfam" id="PF02311">
    <property type="entry name" value="AraC_binding"/>
    <property type="match status" value="1"/>
</dbReference>
<comment type="caution">
    <text evidence="5">The sequence shown here is derived from an EMBL/GenBank/DDBJ whole genome shotgun (WGS) entry which is preliminary data.</text>
</comment>
<dbReference type="Proteomes" id="UP000430120">
    <property type="component" value="Unassembled WGS sequence"/>
</dbReference>
<accession>A0A643FBY2</accession>
<protein>
    <submittedName>
        <fullName evidence="5">AraC family transcriptional regulator</fullName>
    </submittedName>
</protein>
<keyword evidence="1" id="KW-0805">Transcription regulation</keyword>
<dbReference type="AlphaFoldDB" id="A0A643FBY2"/>
<dbReference type="Pfam" id="PF12833">
    <property type="entry name" value="HTH_18"/>
    <property type="match status" value="1"/>
</dbReference>
<dbReference type="Gene3D" id="1.10.10.60">
    <property type="entry name" value="Homeodomain-like"/>
    <property type="match status" value="1"/>
</dbReference>
<evidence type="ECO:0000313" key="6">
    <source>
        <dbReference type="Proteomes" id="UP000430120"/>
    </source>
</evidence>
<dbReference type="SUPFAM" id="SSF46689">
    <property type="entry name" value="Homeodomain-like"/>
    <property type="match status" value="2"/>
</dbReference>
<feature type="domain" description="HTH araC/xylS-type" evidence="4">
    <location>
        <begin position="180"/>
        <end position="277"/>
    </location>
</feature>
<evidence type="ECO:0000256" key="3">
    <source>
        <dbReference type="ARBA" id="ARBA00023163"/>
    </source>
</evidence>
<dbReference type="InterPro" id="IPR009057">
    <property type="entry name" value="Homeodomain-like_sf"/>
</dbReference>
<keyword evidence="6" id="KW-1185">Reference proteome</keyword>
<dbReference type="GO" id="GO:0003700">
    <property type="term" value="F:DNA-binding transcription factor activity"/>
    <property type="evidence" value="ECO:0007669"/>
    <property type="project" value="InterPro"/>
</dbReference>
<dbReference type="InterPro" id="IPR037923">
    <property type="entry name" value="HTH-like"/>
</dbReference>
<dbReference type="PROSITE" id="PS01124">
    <property type="entry name" value="HTH_ARAC_FAMILY_2"/>
    <property type="match status" value="1"/>
</dbReference>
<dbReference type="EMBL" id="VZPB01000038">
    <property type="protein sequence ID" value="KAB0579335.1"/>
    <property type="molecule type" value="Genomic_DNA"/>
</dbReference>
<evidence type="ECO:0000313" key="5">
    <source>
        <dbReference type="EMBL" id="KAB0579335.1"/>
    </source>
</evidence>